<dbReference type="EMBL" id="CAXAMN010003247">
    <property type="protein sequence ID" value="CAK9003575.1"/>
    <property type="molecule type" value="Genomic_DNA"/>
</dbReference>
<keyword evidence="2" id="KW-0521">NADP</keyword>
<evidence type="ECO:0000256" key="6">
    <source>
        <dbReference type="SAM" id="MobiDB-lite"/>
    </source>
</evidence>
<dbReference type="SUPFAM" id="SSF51430">
    <property type="entry name" value="NAD(P)-linked oxidoreductase"/>
    <property type="match status" value="1"/>
</dbReference>
<sequence>MSQEPDKKTKLPSNEQMDPPGPNAEKEDIDKLEGSEDACSSVNQGSVPSKHPFGDLDSPLPPSCKQGTGQGAGKAMEKLGKNWRCDLVPNDGVTSAEKTHGLAKEAERTAVEEAAKAQHLEAAAKAQPACDQKNLPVGNVLGWVFGHFAIEQWFSRYGAAVPFFFLEAAELQAERALEKARKEQAGKAVRNAKMVHELENEAVVRHLLTAGVPLETNVDAGGESTPYVVEAALADSPETLRTLEECGLSLTQVGHVAVLERGRGVRASLVTSPMGAAAWALKLAALEELVSFPDLDTEVKAEVKAMSAGGTSRIQDFSWAVGATPLILAVQSAGRGTLGAGDQAAAKAVQLLLSHNANPEALSGAGETALHAASRCGLREVVKALLEGKANPLQRNAQGDLPHAVAQRAGRPECAELLKVLAPQESASGPVELLDEEEAEQAKLSRAREKRREKKSRQREKRAGTPDQEKSEKAGKSYVEKELTGEALQKRVTELRREKARTAQKAKHLARRAEEETAKEQQCSSQLQELRRRSQELKSMFQQKKAEAEKAEAAARVAEEKVNALVHQRSEIHEEVAQQKQELQVEAMKHTVLMRLATLLCMVTPCSAAPYAKMPLLMPSARFELRDGHSMPVVGLGVYMSKPGKETYDAVKWALEAGYRMIDTAAIYQNEDSVGEAIADSGVPRNDIFLTTKLWDADHGYDAAVKALETSLSKLKVDYLDLYLIHSPNTGKIVKTWDALIHMQKLGKLRSIGVSNFGIPHLEALKKYGRPMPAVNQIEMHPMNYQERVPVLDFCNLNGVQVQAYGSMFFGRPEFLERPEVTSVVRAHGATSSQVLLRWALQMGFQIIPKSVKKHRIEENLKVFDIELTQMEMDSLSSMKGKLDQYWQSSYASCRQKRVAAEQRRKELQLELMAIARSLQAPEGLKQVPPLFLPSGAPEVRNASLFRELYKQQQMHLAAMRELVAATSQQIHEREAELDDELDILLGSGLPKFLAALKSEGIIGKCPELEEDPDRAGRYRDRRPTDPFFYPTTVSPLTGLGLNLIEESTPPKPLDKVEVAKSERNSAPIPKLSNILEFEDMSVLQRQNDELAKHMQDLERAKSLAAMTSAQALQKIRQRQEQLRKEQQQCMLKAKEIQADYIPGPDVEGPVVQPQPPIEGVHERRLPNKESEDISHTQVPQPGGGISSTASTLRRSDAGEPKRYARPGSTKSLDAVQLAGEGSASCNEAPLPAPEFPARDITAMAADMLSKHLAPGYREAPHLDGMTPYVDALGNPLPPIRKLDDLPNIKDTPEMQSATEVEGPISTTTSALIQVDGTASQPRSEEADSPRIKARSARLEKPVAVAVAHERGPNSSRSDRQGSHSSAASASRASRAGTDTGVTGGEQGGSKSSKSRPKEESERRSRRRPSEEATPSTQLPPEVAEELQAELDECLDTIKWCASSVTRDSLQDVKNTNRPAPVVKDVLEAVSILLAQSENRWDRLKQMISKPQFFDKLQRLDFQRSVSKEQFKKLRDKLAHPHFDEELIKTVSVPMVPLAMWCRAIGVYLSKTKYRGGPEIRPVAGAGATPQPRYQERRSSVAMTIHPDLSLMNAEQLRHVRDLTISREGVGTITFEGETDCTGLDFENIVRLEVGEVLVYPHPRTKPDVGIGLNKAATVTMYQCWPPNGSVLAQDKEQQEEYKRRIKVMTEEKKARFIDYDCNTGVWKFAVEHF</sequence>
<dbReference type="PANTHER" id="PTHR43827">
    <property type="entry name" value="2,5-DIKETO-D-GLUCONIC ACID REDUCTASE"/>
    <property type="match status" value="1"/>
</dbReference>
<feature type="domain" description="Peptidase S59" evidence="7">
    <location>
        <begin position="1580"/>
        <end position="1714"/>
    </location>
</feature>
<evidence type="ECO:0000256" key="1">
    <source>
        <dbReference type="ARBA" id="ARBA00007905"/>
    </source>
</evidence>
<evidence type="ECO:0000256" key="5">
    <source>
        <dbReference type="SAM" id="Coils"/>
    </source>
</evidence>
<dbReference type="SMART" id="SM00248">
    <property type="entry name" value="ANK"/>
    <property type="match status" value="2"/>
</dbReference>
<feature type="compositionally biased region" description="Basic and acidic residues" evidence="6">
    <location>
        <begin position="1396"/>
        <end position="1411"/>
    </location>
</feature>
<feature type="repeat" description="ANK" evidence="4">
    <location>
        <begin position="365"/>
        <end position="397"/>
    </location>
</feature>
<accession>A0ABP0ILU1</accession>
<feature type="compositionally biased region" description="Basic and acidic residues" evidence="6">
    <location>
        <begin position="1323"/>
        <end position="1341"/>
    </location>
</feature>
<feature type="compositionally biased region" description="Basic and acidic residues" evidence="6">
    <location>
        <begin position="1194"/>
        <end position="1203"/>
    </location>
</feature>
<feature type="compositionally biased region" description="Basic and acidic residues" evidence="6">
    <location>
        <begin position="24"/>
        <end position="34"/>
    </location>
</feature>
<dbReference type="PRINTS" id="PR00069">
    <property type="entry name" value="ALDKETRDTASE"/>
</dbReference>
<feature type="region of interest" description="Disordered" evidence="6">
    <location>
        <begin position="1170"/>
        <end position="1212"/>
    </location>
</feature>
<dbReference type="InterPro" id="IPR007230">
    <property type="entry name" value="Nup98_auto-Pept-S59_dom"/>
</dbReference>
<comment type="caution">
    <text evidence="8">The sequence shown here is derived from an EMBL/GenBank/DDBJ whole genome shotgun (WGS) entry which is preliminary data.</text>
</comment>
<evidence type="ECO:0000256" key="2">
    <source>
        <dbReference type="ARBA" id="ARBA00022857"/>
    </source>
</evidence>
<reference evidence="8 9" key="1">
    <citation type="submission" date="2024-02" db="EMBL/GenBank/DDBJ databases">
        <authorList>
            <person name="Chen Y."/>
            <person name="Shah S."/>
            <person name="Dougan E. K."/>
            <person name="Thang M."/>
            <person name="Chan C."/>
        </authorList>
    </citation>
    <scope>NUCLEOTIDE SEQUENCE [LARGE SCALE GENOMIC DNA]</scope>
</reference>
<dbReference type="Gene3D" id="3.30.1610.10">
    <property type="entry name" value="Peptidase S59, nucleoporin"/>
    <property type="match status" value="1"/>
</dbReference>
<dbReference type="SUPFAM" id="SSF48403">
    <property type="entry name" value="Ankyrin repeat"/>
    <property type="match status" value="1"/>
</dbReference>
<dbReference type="PANTHER" id="PTHR43827:SF3">
    <property type="entry name" value="NADP-DEPENDENT OXIDOREDUCTASE DOMAIN-CONTAINING PROTEIN"/>
    <property type="match status" value="1"/>
</dbReference>
<feature type="compositionally biased region" description="Polar residues" evidence="6">
    <location>
        <begin position="1294"/>
        <end position="1322"/>
    </location>
</feature>
<keyword evidence="9" id="KW-1185">Reference proteome</keyword>
<feature type="region of interest" description="Disordered" evidence="6">
    <location>
        <begin position="1"/>
        <end position="75"/>
    </location>
</feature>
<dbReference type="PROSITE" id="PS50297">
    <property type="entry name" value="ANK_REP_REGION"/>
    <property type="match status" value="1"/>
</dbReference>
<name>A0ABP0ILU1_9DINO</name>
<feature type="compositionally biased region" description="Basic and acidic residues" evidence="6">
    <location>
        <begin position="461"/>
        <end position="484"/>
    </location>
</feature>
<dbReference type="InterPro" id="IPR020471">
    <property type="entry name" value="AKR"/>
</dbReference>
<dbReference type="Pfam" id="PF00248">
    <property type="entry name" value="Aldo_ket_red"/>
    <property type="match status" value="1"/>
</dbReference>
<keyword evidence="3" id="KW-0560">Oxidoreductase</keyword>
<dbReference type="InterPro" id="IPR023210">
    <property type="entry name" value="NADP_OxRdtase_dom"/>
</dbReference>
<dbReference type="PROSITE" id="PS50088">
    <property type="entry name" value="ANK_REPEAT"/>
    <property type="match status" value="1"/>
</dbReference>
<feature type="compositionally biased region" description="Polar residues" evidence="6">
    <location>
        <begin position="38"/>
        <end position="47"/>
    </location>
</feature>
<dbReference type="Pfam" id="PF12796">
    <property type="entry name" value="Ank_2"/>
    <property type="match status" value="1"/>
</dbReference>
<dbReference type="PROSITE" id="PS00063">
    <property type="entry name" value="ALDOKETO_REDUCTASE_3"/>
    <property type="match status" value="1"/>
</dbReference>
<feature type="compositionally biased region" description="Low complexity" evidence="6">
    <location>
        <begin position="1363"/>
        <end position="1376"/>
    </location>
</feature>
<dbReference type="Pfam" id="PF04096">
    <property type="entry name" value="Nucleoporin2"/>
    <property type="match status" value="1"/>
</dbReference>
<dbReference type="Gene3D" id="1.25.40.20">
    <property type="entry name" value="Ankyrin repeat-containing domain"/>
    <property type="match status" value="1"/>
</dbReference>
<evidence type="ECO:0000256" key="4">
    <source>
        <dbReference type="PROSITE-ProRule" id="PRU00023"/>
    </source>
</evidence>
<feature type="compositionally biased region" description="Basic residues" evidence="6">
    <location>
        <begin position="448"/>
        <end position="460"/>
    </location>
</feature>
<evidence type="ECO:0000256" key="3">
    <source>
        <dbReference type="ARBA" id="ARBA00023002"/>
    </source>
</evidence>
<evidence type="ECO:0000313" key="8">
    <source>
        <dbReference type="EMBL" id="CAK9003575.1"/>
    </source>
</evidence>
<feature type="region of interest" description="Disordered" evidence="6">
    <location>
        <begin position="429"/>
        <end position="484"/>
    </location>
</feature>
<dbReference type="Proteomes" id="UP001642484">
    <property type="component" value="Unassembled WGS sequence"/>
</dbReference>
<protein>
    <recommendedName>
        <fullName evidence="7">Peptidase S59 domain-containing protein</fullName>
    </recommendedName>
</protein>
<dbReference type="InterPro" id="IPR036770">
    <property type="entry name" value="Ankyrin_rpt-contain_sf"/>
</dbReference>
<evidence type="ECO:0000313" key="9">
    <source>
        <dbReference type="Proteomes" id="UP001642484"/>
    </source>
</evidence>
<keyword evidence="4" id="KW-0040">ANK repeat</keyword>
<dbReference type="Gene3D" id="3.20.20.100">
    <property type="entry name" value="NADP-dependent oxidoreductase domain"/>
    <property type="match status" value="1"/>
</dbReference>
<dbReference type="SUPFAM" id="SSF82215">
    <property type="entry name" value="C-terminal autoproteolytic domain of nucleoporin nup98"/>
    <property type="match status" value="1"/>
</dbReference>
<dbReference type="CDD" id="cd19071">
    <property type="entry name" value="AKR_AKR1-5-like"/>
    <property type="match status" value="1"/>
</dbReference>
<keyword evidence="5" id="KW-0175">Coiled coil</keyword>
<comment type="similarity">
    <text evidence="1">Belongs to the aldo/keto reductase family.</text>
</comment>
<dbReference type="InterPro" id="IPR018170">
    <property type="entry name" value="Aldo/ket_reductase_CS"/>
</dbReference>
<dbReference type="PROSITE" id="PS51434">
    <property type="entry name" value="NUP_C"/>
    <property type="match status" value="1"/>
</dbReference>
<evidence type="ECO:0000259" key="7">
    <source>
        <dbReference type="PROSITE" id="PS51434"/>
    </source>
</evidence>
<dbReference type="Gene3D" id="1.20.920.60">
    <property type="match status" value="1"/>
</dbReference>
<feature type="region of interest" description="Disordered" evidence="6">
    <location>
        <begin position="1279"/>
        <end position="1422"/>
    </location>
</feature>
<proteinExistence type="inferred from homology"/>
<organism evidence="8 9">
    <name type="scientific">Durusdinium trenchii</name>
    <dbReference type="NCBI Taxonomy" id="1381693"/>
    <lineage>
        <taxon>Eukaryota</taxon>
        <taxon>Sar</taxon>
        <taxon>Alveolata</taxon>
        <taxon>Dinophyceae</taxon>
        <taxon>Suessiales</taxon>
        <taxon>Symbiodiniaceae</taxon>
        <taxon>Durusdinium</taxon>
    </lineage>
</organism>
<feature type="compositionally biased region" description="Basic and acidic residues" evidence="6">
    <location>
        <begin position="1281"/>
        <end position="1293"/>
    </location>
</feature>
<gene>
    <name evidence="8" type="ORF">CCMP2556_LOCUS7342</name>
</gene>
<dbReference type="InterPro" id="IPR036812">
    <property type="entry name" value="NAD(P)_OxRdtase_dom_sf"/>
</dbReference>
<dbReference type="InterPro" id="IPR002110">
    <property type="entry name" value="Ankyrin_rpt"/>
</dbReference>
<feature type="coiled-coil region" evidence="5">
    <location>
        <begin position="1081"/>
        <end position="1133"/>
    </location>
</feature>
<dbReference type="InterPro" id="IPR036903">
    <property type="entry name" value="Nup98_auto-Pept-S59_dom_sf"/>
</dbReference>
<feature type="compositionally biased region" description="Basic and acidic residues" evidence="6">
    <location>
        <begin position="1348"/>
        <end position="1362"/>
    </location>
</feature>
<feature type="region of interest" description="Disordered" evidence="6">
    <location>
        <begin position="496"/>
        <end position="529"/>
    </location>
</feature>